<dbReference type="PROSITE" id="PS51192">
    <property type="entry name" value="HELICASE_ATP_BIND_1"/>
    <property type="match status" value="1"/>
</dbReference>
<accession>A0A6S8Z9L6</accession>
<evidence type="ECO:0000256" key="4">
    <source>
        <dbReference type="ARBA" id="ARBA00022840"/>
    </source>
</evidence>
<dbReference type="EMBL" id="HBIO01029949">
    <property type="protein sequence ID" value="CAE0478128.1"/>
    <property type="molecule type" value="Transcribed_RNA"/>
</dbReference>
<name>A0A6S8Z9L6_9STRA</name>
<feature type="short sequence motif" description="Q motif" evidence="5">
    <location>
        <begin position="119"/>
        <end position="147"/>
    </location>
</feature>
<gene>
    <name evidence="8" type="ORF">CDEB00056_LOCUS22981</name>
    <name evidence="9" type="ORF">CDEB00056_LOCUS22985</name>
</gene>
<dbReference type="GO" id="GO:0016787">
    <property type="term" value="F:hydrolase activity"/>
    <property type="evidence" value="ECO:0007669"/>
    <property type="project" value="UniProtKB-KW"/>
</dbReference>
<evidence type="ECO:0000313" key="8">
    <source>
        <dbReference type="EMBL" id="CAE0478128.1"/>
    </source>
</evidence>
<evidence type="ECO:0000259" key="7">
    <source>
        <dbReference type="PROSITE" id="PS51195"/>
    </source>
</evidence>
<organism evidence="9">
    <name type="scientific">Chaetoceros debilis</name>
    <dbReference type="NCBI Taxonomy" id="122233"/>
    <lineage>
        <taxon>Eukaryota</taxon>
        <taxon>Sar</taxon>
        <taxon>Stramenopiles</taxon>
        <taxon>Ochrophyta</taxon>
        <taxon>Bacillariophyta</taxon>
        <taxon>Coscinodiscophyceae</taxon>
        <taxon>Chaetocerotophycidae</taxon>
        <taxon>Chaetocerotales</taxon>
        <taxon>Chaetocerotaceae</taxon>
        <taxon>Chaetoceros</taxon>
    </lineage>
</organism>
<dbReference type="SUPFAM" id="SSF52540">
    <property type="entry name" value="P-loop containing nucleoside triphosphate hydrolases"/>
    <property type="match status" value="1"/>
</dbReference>
<evidence type="ECO:0000256" key="3">
    <source>
        <dbReference type="ARBA" id="ARBA00022806"/>
    </source>
</evidence>
<evidence type="ECO:0000256" key="2">
    <source>
        <dbReference type="ARBA" id="ARBA00022801"/>
    </source>
</evidence>
<dbReference type="GO" id="GO:0003676">
    <property type="term" value="F:nucleic acid binding"/>
    <property type="evidence" value="ECO:0007669"/>
    <property type="project" value="InterPro"/>
</dbReference>
<keyword evidence="4" id="KW-0067">ATP-binding</keyword>
<dbReference type="Gene3D" id="3.40.50.300">
    <property type="entry name" value="P-loop containing nucleotide triphosphate hydrolases"/>
    <property type="match status" value="1"/>
</dbReference>
<protein>
    <recommendedName>
        <fullName evidence="10">RNA helicase</fullName>
    </recommendedName>
</protein>
<keyword evidence="2" id="KW-0378">Hydrolase</keyword>
<evidence type="ECO:0000256" key="1">
    <source>
        <dbReference type="ARBA" id="ARBA00022741"/>
    </source>
</evidence>
<reference evidence="9" key="1">
    <citation type="submission" date="2021-01" db="EMBL/GenBank/DDBJ databases">
        <authorList>
            <person name="Corre E."/>
            <person name="Pelletier E."/>
            <person name="Niang G."/>
            <person name="Scheremetjew M."/>
            <person name="Finn R."/>
            <person name="Kale V."/>
            <person name="Holt S."/>
            <person name="Cochrane G."/>
            <person name="Meng A."/>
            <person name="Brown T."/>
            <person name="Cohen L."/>
        </authorList>
    </citation>
    <scope>NUCLEOTIDE SEQUENCE</scope>
    <source>
        <strain evidence="9">MM31A-1</strain>
    </source>
</reference>
<evidence type="ECO:0008006" key="10">
    <source>
        <dbReference type="Google" id="ProtNLM"/>
    </source>
</evidence>
<dbReference type="Pfam" id="PF00270">
    <property type="entry name" value="DEAD"/>
    <property type="match status" value="1"/>
</dbReference>
<dbReference type="GO" id="GO:0003724">
    <property type="term" value="F:RNA helicase activity"/>
    <property type="evidence" value="ECO:0007669"/>
    <property type="project" value="InterPro"/>
</dbReference>
<evidence type="ECO:0000256" key="5">
    <source>
        <dbReference type="PROSITE-ProRule" id="PRU00552"/>
    </source>
</evidence>
<dbReference type="SMART" id="SM00487">
    <property type="entry name" value="DEXDc"/>
    <property type="match status" value="1"/>
</dbReference>
<dbReference type="PANTHER" id="PTHR47958">
    <property type="entry name" value="ATP-DEPENDENT RNA HELICASE DBP3"/>
    <property type="match status" value="1"/>
</dbReference>
<keyword evidence="1" id="KW-0547">Nucleotide-binding</keyword>
<evidence type="ECO:0000313" key="9">
    <source>
        <dbReference type="EMBL" id="CAE0478132.1"/>
    </source>
</evidence>
<keyword evidence="3" id="KW-0347">Helicase</keyword>
<dbReference type="GO" id="GO:0005524">
    <property type="term" value="F:ATP binding"/>
    <property type="evidence" value="ECO:0007669"/>
    <property type="project" value="UniProtKB-KW"/>
</dbReference>
<feature type="domain" description="DEAD-box RNA helicase Q" evidence="7">
    <location>
        <begin position="119"/>
        <end position="147"/>
    </location>
</feature>
<dbReference type="AlphaFoldDB" id="A0A6S8Z9L6"/>
<dbReference type="InterPro" id="IPR011545">
    <property type="entry name" value="DEAD/DEAH_box_helicase_dom"/>
</dbReference>
<feature type="domain" description="Helicase ATP-binding" evidence="6">
    <location>
        <begin position="150"/>
        <end position="232"/>
    </location>
</feature>
<dbReference type="PROSITE" id="PS51195">
    <property type="entry name" value="Q_MOTIF"/>
    <property type="match status" value="1"/>
</dbReference>
<sequence>MENLKKQAADAQRVSAMSSQPDIGRIYYSDVESGVMEEAERTLNVVNAASVDALEVLAELNKKKELKAVDHSKVEYLPIRKNLYLVPRSVANLSEDAIMERRVQHKIRVRGRGAPAPVKTFEECGLSERILSILAKMKIEKPYAVQSQCLPCIMAGRDVIGIAKTGSGKTLAYLLPMLRHIADQPPLAPHESGPIGLVLAPARELAVQIHHVTKMFAKQLGLKFLKGWDFIFLFCIYYLESIFSNSVFYSIFQVYCCIWWRWCGRTNR</sequence>
<evidence type="ECO:0000259" key="6">
    <source>
        <dbReference type="PROSITE" id="PS51192"/>
    </source>
</evidence>
<dbReference type="InterPro" id="IPR014001">
    <property type="entry name" value="Helicase_ATP-bd"/>
</dbReference>
<dbReference type="InterPro" id="IPR014014">
    <property type="entry name" value="RNA_helicase_DEAD_Q_motif"/>
</dbReference>
<dbReference type="EMBL" id="HBIO01029955">
    <property type="protein sequence ID" value="CAE0478132.1"/>
    <property type="molecule type" value="Transcribed_RNA"/>
</dbReference>
<dbReference type="InterPro" id="IPR027417">
    <property type="entry name" value="P-loop_NTPase"/>
</dbReference>
<proteinExistence type="predicted"/>